<dbReference type="EMBL" id="GL385395">
    <property type="protein sequence ID" value="EJT81929.1"/>
    <property type="molecule type" value="Genomic_DNA"/>
</dbReference>
<evidence type="ECO:0000256" key="1">
    <source>
        <dbReference type="SAM" id="MobiDB-lite"/>
    </source>
</evidence>
<dbReference type="EnsemblFungi" id="EJT81929">
    <property type="protein sequence ID" value="EJT81929"/>
    <property type="gene ID" value="GGTG_01903"/>
</dbReference>
<dbReference type="GeneID" id="20342361"/>
<name>J3NKW2_GAET3</name>
<organism evidence="3">
    <name type="scientific">Gaeumannomyces tritici (strain R3-111a-1)</name>
    <name type="common">Wheat and barley take-all root rot fungus</name>
    <name type="synonym">Gaeumannomyces graminis var. tritici</name>
    <dbReference type="NCBI Taxonomy" id="644352"/>
    <lineage>
        <taxon>Eukaryota</taxon>
        <taxon>Fungi</taxon>
        <taxon>Dikarya</taxon>
        <taxon>Ascomycota</taxon>
        <taxon>Pezizomycotina</taxon>
        <taxon>Sordariomycetes</taxon>
        <taxon>Sordariomycetidae</taxon>
        <taxon>Magnaporthales</taxon>
        <taxon>Magnaporthaceae</taxon>
        <taxon>Gaeumannomyces</taxon>
    </lineage>
</organism>
<dbReference type="AlphaFoldDB" id="J3NKW2"/>
<feature type="transmembrane region" description="Helical" evidence="2">
    <location>
        <begin position="193"/>
        <end position="215"/>
    </location>
</feature>
<dbReference type="VEuPathDB" id="FungiDB:GGTG_01903"/>
<evidence type="ECO:0000313" key="4">
    <source>
        <dbReference type="EnsemblFungi" id="EJT81929"/>
    </source>
</evidence>
<gene>
    <name evidence="4" type="primary">20342361</name>
    <name evidence="3" type="ORF">GGTG_01903</name>
</gene>
<sequence>MGGGFPAHLYINLPAGKATMAGTATTWTVRRPPAGALTTVWMPPSKCSTINYSQSEKFDYCYPPSYSYSYWIGGTGYSSPAICPSGVQPYYPGNLPFIVLPSSIAFRSGGPTTVENLSDIAPMIQVRWQSSDLSVLQTHPLSPGVTPPSRTVDTGTSSPPGSTNTGGTSTANAPGPANTGGNQPPEGGLSAGIMAAIVVGVVAVLAMAFAAWLFVKCRRRGARAAASERSRAGIRGSRRTSQTGRRSSAAGERAAGPHGGTGLHTGPVPFRDVGRGGEALMGLCIGRFVGADAVLGTERGK</sequence>
<evidence type="ECO:0000256" key="2">
    <source>
        <dbReference type="SAM" id="Phobius"/>
    </source>
</evidence>
<dbReference type="RefSeq" id="XP_009217938.1">
    <property type="nucleotide sequence ID" value="XM_009219674.1"/>
</dbReference>
<reference evidence="5" key="1">
    <citation type="submission" date="2010-07" db="EMBL/GenBank/DDBJ databases">
        <title>The genome sequence of Gaeumannomyces graminis var. tritici strain R3-111a-1.</title>
        <authorList>
            <consortium name="The Broad Institute Genome Sequencing Platform"/>
            <person name="Ma L.-J."/>
            <person name="Dead R."/>
            <person name="Young S."/>
            <person name="Zeng Q."/>
            <person name="Koehrsen M."/>
            <person name="Alvarado L."/>
            <person name="Berlin A."/>
            <person name="Chapman S.B."/>
            <person name="Chen Z."/>
            <person name="Freedman E."/>
            <person name="Gellesch M."/>
            <person name="Goldberg J."/>
            <person name="Griggs A."/>
            <person name="Gujja S."/>
            <person name="Heilman E.R."/>
            <person name="Heiman D."/>
            <person name="Hepburn T."/>
            <person name="Howarth C."/>
            <person name="Jen D."/>
            <person name="Larson L."/>
            <person name="Mehta T."/>
            <person name="Neiman D."/>
            <person name="Pearson M."/>
            <person name="Roberts A."/>
            <person name="Saif S."/>
            <person name="Shea T."/>
            <person name="Shenoy N."/>
            <person name="Sisk P."/>
            <person name="Stolte C."/>
            <person name="Sykes S."/>
            <person name="Walk T."/>
            <person name="White J."/>
            <person name="Yandava C."/>
            <person name="Haas B."/>
            <person name="Nusbaum C."/>
            <person name="Birren B."/>
        </authorList>
    </citation>
    <scope>NUCLEOTIDE SEQUENCE [LARGE SCALE GENOMIC DNA]</scope>
    <source>
        <strain evidence="5">R3-111a-1</strain>
    </source>
</reference>
<dbReference type="Proteomes" id="UP000006039">
    <property type="component" value="Unassembled WGS sequence"/>
</dbReference>
<proteinExistence type="predicted"/>
<keyword evidence="5" id="KW-1185">Reference proteome</keyword>
<reference evidence="4" key="4">
    <citation type="journal article" date="2015" name="G3 (Bethesda)">
        <title>Genome sequences of three phytopathogenic species of the Magnaporthaceae family of fungi.</title>
        <authorList>
            <person name="Okagaki L.H."/>
            <person name="Nunes C.C."/>
            <person name="Sailsbery J."/>
            <person name="Clay B."/>
            <person name="Brown D."/>
            <person name="John T."/>
            <person name="Oh Y."/>
            <person name="Young N."/>
            <person name="Fitzgerald M."/>
            <person name="Haas B.J."/>
            <person name="Zeng Q."/>
            <person name="Young S."/>
            <person name="Adiconis X."/>
            <person name="Fan L."/>
            <person name="Levin J.Z."/>
            <person name="Mitchell T.K."/>
            <person name="Okubara P.A."/>
            <person name="Farman M.L."/>
            <person name="Kohn L.M."/>
            <person name="Birren B."/>
            <person name="Ma L.-J."/>
            <person name="Dean R.A."/>
        </authorList>
    </citation>
    <scope>NUCLEOTIDE SEQUENCE</scope>
    <source>
        <strain evidence="4">R3-111a-1</strain>
    </source>
</reference>
<feature type="region of interest" description="Disordered" evidence="1">
    <location>
        <begin position="137"/>
        <end position="185"/>
    </location>
</feature>
<feature type="region of interest" description="Disordered" evidence="1">
    <location>
        <begin position="225"/>
        <end position="270"/>
    </location>
</feature>
<feature type="compositionally biased region" description="Low complexity" evidence="1">
    <location>
        <begin position="154"/>
        <end position="177"/>
    </location>
</feature>
<keyword evidence="2" id="KW-0812">Transmembrane</keyword>
<reference evidence="3" key="2">
    <citation type="submission" date="2010-07" db="EMBL/GenBank/DDBJ databases">
        <authorList>
            <consortium name="The Broad Institute Genome Sequencing Platform"/>
            <consortium name="Broad Institute Genome Sequencing Center for Infectious Disease"/>
            <person name="Ma L.-J."/>
            <person name="Dead R."/>
            <person name="Young S."/>
            <person name="Zeng Q."/>
            <person name="Koehrsen M."/>
            <person name="Alvarado L."/>
            <person name="Berlin A."/>
            <person name="Chapman S.B."/>
            <person name="Chen Z."/>
            <person name="Freedman E."/>
            <person name="Gellesch M."/>
            <person name="Goldberg J."/>
            <person name="Griggs A."/>
            <person name="Gujja S."/>
            <person name="Heilman E.R."/>
            <person name="Heiman D."/>
            <person name="Hepburn T."/>
            <person name="Howarth C."/>
            <person name="Jen D."/>
            <person name="Larson L."/>
            <person name="Mehta T."/>
            <person name="Neiman D."/>
            <person name="Pearson M."/>
            <person name="Roberts A."/>
            <person name="Saif S."/>
            <person name="Shea T."/>
            <person name="Shenoy N."/>
            <person name="Sisk P."/>
            <person name="Stolte C."/>
            <person name="Sykes S."/>
            <person name="Walk T."/>
            <person name="White J."/>
            <person name="Yandava C."/>
            <person name="Haas B."/>
            <person name="Nusbaum C."/>
            <person name="Birren B."/>
        </authorList>
    </citation>
    <scope>NUCLEOTIDE SEQUENCE</scope>
    <source>
        <strain evidence="3">R3-111a-1</strain>
    </source>
</reference>
<dbReference type="PANTHER" id="PTHR16861">
    <property type="entry name" value="GLYCOPROTEIN 38"/>
    <property type="match status" value="1"/>
</dbReference>
<keyword evidence="2" id="KW-0472">Membrane</keyword>
<dbReference type="PANTHER" id="PTHR16861:SF4">
    <property type="entry name" value="SH3 DOMAIN PROTEIN (AFU_ORTHOLOGUE AFUA_1G13610)"/>
    <property type="match status" value="1"/>
</dbReference>
<evidence type="ECO:0000313" key="3">
    <source>
        <dbReference type="EMBL" id="EJT81929.1"/>
    </source>
</evidence>
<protein>
    <submittedName>
        <fullName evidence="3 4">Uncharacterized protein</fullName>
    </submittedName>
</protein>
<feature type="compositionally biased region" description="Low complexity" evidence="1">
    <location>
        <begin position="232"/>
        <end position="256"/>
    </location>
</feature>
<evidence type="ECO:0000313" key="5">
    <source>
        <dbReference type="Proteomes" id="UP000006039"/>
    </source>
</evidence>
<reference evidence="4" key="5">
    <citation type="submission" date="2018-04" db="UniProtKB">
        <authorList>
            <consortium name="EnsemblFungi"/>
        </authorList>
    </citation>
    <scope>IDENTIFICATION</scope>
    <source>
        <strain evidence="4">R3-111a-1</strain>
    </source>
</reference>
<dbReference type="OrthoDB" id="4770059at2759"/>
<keyword evidence="2" id="KW-1133">Transmembrane helix</keyword>
<accession>J3NKW2</accession>
<dbReference type="STRING" id="644352.J3NKW2"/>
<dbReference type="HOGENOM" id="CLU_924498_0_0_1"/>
<reference evidence="3" key="3">
    <citation type="submission" date="2010-09" db="EMBL/GenBank/DDBJ databases">
        <title>Annotation of Gaeumannomyces graminis var. tritici R3-111a-1.</title>
        <authorList>
            <consortium name="The Broad Institute Genome Sequencing Platform"/>
            <person name="Ma L.-J."/>
            <person name="Dead R."/>
            <person name="Young S.K."/>
            <person name="Zeng Q."/>
            <person name="Gargeya S."/>
            <person name="Fitzgerald M."/>
            <person name="Haas B."/>
            <person name="Abouelleil A."/>
            <person name="Alvarado L."/>
            <person name="Arachchi H.M."/>
            <person name="Berlin A."/>
            <person name="Brown A."/>
            <person name="Chapman S.B."/>
            <person name="Chen Z."/>
            <person name="Dunbar C."/>
            <person name="Freedman E."/>
            <person name="Gearin G."/>
            <person name="Gellesch M."/>
            <person name="Goldberg J."/>
            <person name="Griggs A."/>
            <person name="Gujja S."/>
            <person name="Heiman D."/>
            <person name="Howarth C."/>
            <person name="Larson L."/>
            <person name="Lui A."/>
            <person name="MacDonald P.J.P."/>
            <person name="Mehta T."/>
            <person name="Montmayeur A."/>
            <person name="Murphy C."/>
            <person name="Neiman D."/>
            <person name="Pearson M."/>
            <person name="Priest M."/>
            <person name="Roberts A."/>
            <person name="Saif S."/>
            <person name="Shea T."/>
            <person name="Shenoy N."/>
            <person name="Sisk P."/>
            <person name="Stolte C."/>
            <person name="Sykes S."/>
            <person name="Yandava C."/>
            <person name="Wortman J."/>
            <person name="Nusbaum C."/>
            <person name="Birren B."/>
        </authorList>
    </citation>
    <scope>NUCLEOTIDE SEQUENCE</scope>
    <source>
        <strain evidence="3">R3-111a-1</strain>
    </source>
</reference>